<sequence length="98" mass="11160">MISQLWLMKNIELIAREVTTPTQTVQSREGMACSKRANTQTDRLHTGTATLLVQHHYANTRNFPEADNSGDHGSVLTTINMKVKNKPITNTFYLTWRN</sequence>
<reference evidence="1" key="1">
    <citation type="journal article" date="2019" name="bioRxiv">
        <title>The Genome of the Zebra Mussel, Dreissena polymorpha: A Resource for Invasive Species Research.</title>
        <authorList>
            <person name="McCartney M.A."/>
            <person name="Auch B."/>
            <person name="Kono T."/>
            <person name="Mallez S."/>
            <person name="Zhang Y."/>
            <person name="Obille A."/>
            <person name="Becker A."/>
            <person name="Abrahante J.E."/>
            <person name="Garbe J."/>
            <person name="Badalamenti J.P."/>
            <person name="Herman A."/>
            <person name="Mangelson H."/>
            <person name="Liachko I."/>
            <person name="Sullivan S."/>
            <person name="Sone E.D."/>
            <person name="Koren S."/>
            <person name="Silverstein K.A.T."/>
            <person name="Beckman K.B."/>
            <person name="Gohl D.M."/>
        </authorList>
    </citation>
    <scope>NUCLEOTIDE SEQUENCE</scope>
    <source>
        <strain evidence="1">Duluth1</strain>
        <tissue evidence="1">Whole animal</tissue>
    </source>
</reference>
<protein>
    <submittedName>
        <fullName evidence="1">Uncharacterized protein</fullName>
    </submittedName>
</protein>
<gene>
    <name evidence="1" type="ORF">DPMN_065639</name>
</gene>
<dbReference type="AlphaFoldDB" id="A0A9D3YUY6"/>
<keyword evidence="2" id="KW-1185">Reference proteome</keyword>
<organism evidence="1 2">
    <name type="scientific">Dreissena polymorpha</name>
    <name type="common">Zebra mussel</name>
    <name type="synonym">Mytilus polymorpha</name>
    <dbReference type="NCBI Taxonomy" id="45954"/>
    <lineage>
        <taxon>Eukaryota</taxon>
        <taxon>Metazoa</taxon>
        <taxon>Spiralia</taxon>
        <taxon>Lophotrochozoa</taxon>
        <taxon>Mollusca</taxon>
        <taxon>Bivalvia</taxon>
        <taxon>Autobranchia</taxon>
        <taxon>Heteroconchia</taxon>
        <taxon>Euheterodonta</taxon>
        <taxon>Imparidentia</taxon>
        <taxon>Neoheterodontei</taxon>
        <taxon>Myida</taxon>
        <taxon>Dreissenoidea</taxon>
        <taxon>Dreissenidae</taxon>
        <taxon>Dreissena</taxon>
    </lineage>
</organism>
<evidence type="ECO:0000313" key="2">
    <source>
        <dbReference type="Proteomes" id="UP000828390"/>
    </source>
</evidence>
<name>A0A9D3YUY6_DREPO</name>
<dbReference type="Proteomes" id="UP000828390">
    <property type="component" value="Unassembled WGS sequence"/>
</dbReference>
<evidence type="ECO:0000313" key="1">
    <source>
        <dbReference type="EMBL" id="KAH3706254.1"/>
    </source>
</evidence>
<dbReference type="EMBL" id="JAIWYP010000014">
    <property type="protein sequence ID" value="KAH3706254.1"/>
    <property type="molecule type" value="Genomic_DNA"/>
</dbReference>
<proteinExistence type="predicted"/>
<accession>A0A9D3YUY6</accession>
<comment type="caution">
    <text evidence="1">The sequence shown here is derived from an EMBL/GenBank/DDBJ whole genome shotgun (WGS) entry which is preliminary data.</text>
</comment>
<reference evidence="1" key="2">
    <citation type="submission" date="2020-11" db="EMBL/GenBank/DDBJ databases">
        <authorList>
            <person name="McCartney M.A."/>
            <person name="Auch B."/>
            <person name="Kono T."/>
            <person name="Mallez S."/>
            <person name="Becker A."/>
            <person name="Gohl D.M."/>
            <person name="Silverstein K.A.T."/>
            <person name="Koren S."/>
            <person name="Bechman K.B."/>
            <person name="Herman A."/>
            <person name="Abrahante J.E."/>
            <person name="Garbe J."/>
        </authorList>
    </citation>
    <scope>NUCLEOTIDE SEQUENCE</scope>
    <source>
        <strain evidence="1">Duluth1</strain>
        <tissue evidence="1">Whole animal</tissue>
    </source>
</reference>